<feature type="transmembrane region" description="Helical" evidence="1">
    <location>
        <begin position="98"/>
        <end position="119"/>
    </location>
</feature>
<keyword evidence="1" id="KW-1133">Transmembrane helix</keyword>
<sequence length="217" mass="24186">MTNLVERFPHPTFTPSRPVIKAKDADSLIRSGLLLACPGTRIYFITAAILETLTCFSHDASHPLHRNMHRQYDPYLIDGEGRPAMIRRAATGYWWSRLSLRLLSLVFNMAAVGFSVFYLTNWTIGPLLMMGPPAILAFLWNCVDFLCLCVVNDRQGVHPIACIIVDGLLFLGLGAMSGVIAFTLSKLDDSGYYFAFFQDEAGEEYLRIVLGFGILAT</sequence>
<comment type="caution">
    <text evidence="2">The sequence shown here is derived from an EMBL/GenBank/DDBJ whole genome shotgun (WGS) entry which is preliminary data.</text>
</comment>
<dbReference type="EMBL" id="RBVV01000072">
    <property type="protein sequence ID" value="RNJ55662.1"/>
    <property type="molecule type" value="Genomic_DNA"/>
</dbReference>
<keyword evidence="1" id="KW-0812">Transmembrane</keyword>
<feature type="transmembrane region" description="Helical" evidence="1">
    <location>
        <begin position="163"/>
        <end position="184"/>
    </location>
</feature>
<evidence type="ECO:0000313" key="2">
    <source>
        <dbReference type="EMBL" id="RNJ55662.1"/>
    </source>
</evidence>
<gene>
    <name evidence="2" type="ORF">D7B24_008284</name>
</gene>
<accession>A0A3M9Y6N7</accession>
<dbReference type="RefSeq" id="XP_028493820.1">
    <property type="nucleotide sequence ID" value="XM_028642374.1"/>
</dbReference>
<keyword evidence="1" id="KW-0472">Membrane</keyword>
<name>A0A3M9Y6N7_9PEZI</name>
<dbReference type="Proteomes" id="UP000267145">
    <property type="component" value="Unassembled WGS sequence"/>
</dbReference>
<keyword evidence="3" id="KW-1185">Reference proteome</keyword>
<feature type="transmembrane region" description="Helical" evidence="1">
    <location>
        <begin position="131"/>
        <end position="151"/>
    </location>
</feature>
<evidence type="ECO:0000313" key="3">
    <source>
        <dbReference type="Proteomes" id="UP000267145"/>
    </source>
</evidence>
<proteinExistence type="predicted"/>
<dbReference type="GeneID" id="39611973"/>
<dbReference type="AlphaFoldDB" id="A0A3M9Y6N7"/>
<reference evidence="2 3" key="1">
    <citation type="submission" date="2018-10" db="EMBL/GenBank/DDBJ databases">
        <title>Genome sequence of Verticillium nonalfalfae VnAa140.</title>
        <authorList>
            <person name="Stajich J.E."/>
            <person name="Kasson M.T."/>
        </authorList>
    </citation>
    <scope>NUCLEOTIDE SEQUENCE [LARGE SCALE GENOMIC DNA]</scope>
    <source>
        <strain evidence="2 3">VnAa140</strain>
    </source>
</reference>
<organism evidence="2 3">
    <name type="scientific">Verticillium nonalfalfae</name>
    <dbReference type="NCBI Taxonomy" id="1051616"/>
    <lineage>
        <taxon>Eukaryota</taxon>
        <taxon>Fungi</taxon>
        <taxon>Dikarya</taxon>
        <taxon>Ascomycota</taxon>
        <taxon>Pezizomycotina</taxon>
        <taxon>Sordariomycetes</taxon>
        <taxon>Hypocreomycetidae</taxon>
        <taxon>Glomerellales</taxon>
        <taxon>Plectosphaerellaceae</taxon>
        <taxon>Verticillium</taxon>
    </lineage>
</organism>
<protein>
    <submittedName>
        <fullName evidence="2">Uncharacterized protein</fullName>
    </submittedName>
</protein>
<evidence type="ECO:0000256" key="1">
    <source>
        <dbReference type="SAM" id="Phobius"/>
    </source>
</evidence>